<dbReference type="Proteomes" id="UP000198959">
    <property type="component" value="Unassembled WGS sequence"/>
</dbReference>
<feature type="domain" description="PBP" evidence="3">
    <location>
        <begin position="231"/>
        <end position="494"/>
    </location>
</feature>
<dbReference type="InterPro" id="IPR050811">
    <property type="entry name" value="Phosphate_ABC_transporter"/>
</dbReference>
<evidence type="ECO:0000256" key="2">
    <source>
        <dbReference type="SAM" id="Phobius"/>
    </source>
</evidence>
<gene>
    <name evidence="4" type="ORF">GA0074692_6315</name>
</gene>
<evidence type="ECO:0000313" key="5">
    <source>
        <dbReference type="Proteomes" id="UP000198959"/>
    </source>
</evidence>
<keyword evidence="5" id="KW-1185">Reference proteome</keyword>
<keyword evidence="2" id="KW-0812">Transmembrane</keyword>
<dbReference type="InterPro" id="IPR024370">
    <property type="entry name" value="PBP_domain"/>
</dbReference>
<dbReference type="Pfam" id="PF12849">
    <property type="entry name" value="PBP_like_2"/>
    <property type="match status" value="1"/>
</dbReference>
<keyword evidence="2" id="KW-0472">Membrane</keyword>
<accession>A0A1C6TIN8</accession>
<dbReference type="RefSeq" id="WP_176738632.1">
    <property type="nucleotide sequence ID" value="NZ_FMHW01000002.1"/>
</dbReference>
<keyword evidence="1" id="KW-0732">Signal</keyword>
<reference evidence="5" key="1">
    <citation type="submission" date="2016-06" db="EMBL/GenBank/DDBJ databases">
        <authorList>
            <person name="Varghese N."/>
            <person name="Submissions Spin"/>
        </authorList>
    </citation>
    <scope>NUCLEOTIDE SEQUENCE [LARGE SCALE GENOMIC DNA]</scope>
    <source>
        <strain evidence="5">DSM 43817</strain>
    </source>
</reference>
<evidence type="ECO:0000259" key="3">
    <source>
        <dbReference type="Pfam" id="PF12849"/>
    </source>
</evidence>
<feature type="transmembrane region" description="Helical" evidence="2">
    <location>
        <begin position="12"/>
        <end position="34"/>
    </location>
</feature>
<dbReference type="STRING" id="145854.GA0074692_6315"/>
<evidence type="ECO:0000256" key="1">
    <source>
        <dbReference type="ARBA" id="ARBA00022729"/>
    </source>
</evidence>
<organism evidence="4 5">
    <name type="scientific">Micromonospora pallida</name>
    <dbReference type="NCBI Taxonomy" id="145854"/>
    <lineage>
        <taxon>Bacteria</taxon>
        <taxon>Bacillati</taxon>
        <taxon>Actinomycetota</taxon>
        <taxon>Actinomycetes</taxon>
        <taxon>Micromonosporales</taxon>
        <taxon>Micromonosporaceae</taxon>
        <taxon>Micromonospora</taxon>
    </lineage>
</organism>
<protein>
    <submittedName>
        <fullName evidence="4">Phosphate transport system substrate-binding protein</fullName>
    </submittedName>
</protein>
<dbReference type="PANTHER" id="PTHR30570:SF1">
    <property type="entry name" value="PHOSPHATE-BINDING PROTEIN PSTS"/>
    <property type="match status" value="1"/>
</dbReference>
<feature type="transmembrane region" description="Helical" evidence="2">
    <location>
        <begin position="197"/>
        <end position="216"/>
    </location>
</feature>
<dbReference type="SUPFAM" id="SSF53850">
    <property type="entry name" value="Periplasmic binding protein-like II"/>
    <property type="match status" value="1"/>
</dbReference>
<sequence length="528" mass="56398">MNGVRDAALQALLGQSSALGLLVLLAASVGWGTWKEVRARRAQRKGLSYNVLFNSPLGPPETGRLIELRDRESGAAIAEPSMAVIRITNVGSRDIAEADYQLPVRVHFGRRKVQLVDVTDGHPTDIEQVFVPTVDGDGTGVVLPPAHFNAGYRFKLLVLLSGHHDDGTVRVGGLLRGGEIVDARAQDKKNRIWRWRIGTAGVASLAAGALTMVILAQSADLRPPRPGDPTCVRGTGQVVGSSAFASAALQAIGSYNRFCADAGAHLGSDFVDSADGIRRVSMPESPDVALHDGPALLDDQQRRDLVGQPVAIVPYSLVVNAGVRGSATGPVDLSLAQVRDIFAGRIRTWRDIDARYSAAEIILVGRNSRSGSRRVFEQYVLGDGSTPGRQRGLNAPGCRPPGPGVPPPYLCETDTTGDLLDRVAGVPGAIGYADTPQARKAGDDVIEVRIDGVSPSPEQLDRYPFWTVEYAYHRSPPAGTSSLAAEFVRHLTSAVPADSDTTPARLLEQEGYPPCGDHRFRDLCARRA</sequence>
<dbReference type="Gene3D" id="3.40.190.10">
    <property type="entry name" value="Periplasmic binding protein-like II"/>
    <property type="match status" value="2"/>
</dbReference>
<dbReference type="PANTHER" id="PTHR30570">
    <property type="entry name" value="PERIPLASMIC PHOSPHATE BINDING COMPONENT OF PHOSPHATE ABC TRANSPORTER"/>
    <property type="match status" value="1"/>
</dbReference>
<proteinExistence type="predicted"/>
<dbReference type="EMBL" id="FMHW01000002">
    <property type="protein sequence ID" value="SCL41433.1"/>
    <property type="molecule type" value="Genomic_DNA"/>
</dbReference>
<evidence type="ECO:0000313" key="4">
    <source>
        <dbReference type="EMBL" id="SCL41433.1"/>
    </source>
</evidence>
<dbReference type="AlphaFoldDB" id="A0A1C6TIN8"/>
<name>A0A1C6TIN8_9ACTN</name>
<keyword evidence="2" id="KW-1133">Transmembrane helix</keyword>